<dbReference type="Gene3D" id="3.20.20.80">
    <property type="entry name" value="Glycosidases"/>
    <property type="match status" value="1"/>
</dbReference>
<protein>
    <recommendedName>
        <fullName evidence="2">chitinase</fullName>
        <ecNumber evidence="2">3.2.1.14</ecNumber>
    </recommendedName>
</protein>
<keyword evidence="5 6" id="KW-0326">Glycosidase</keyword>
<dbReference type="InterPro" id="IPR011583">
    <property type="entry name" value="Chitinase_II/V-like_cat"/>
</dbReference>
<dbReference type="SMART" id="SM00637">
    <property type="entry name" value="CBD_II"/>
    <property type="match status" value="2"/>
</dbReference>
<feature type="compositionally biased region" description="Pro residues" evidence="7">
    <location>
        <begin position="397"/>
        <end position="419"/>
    </location>
</feature>
<feature type="compositionally biased region" description="Pro residues" evidence="7">
    <location>
        <begin position="508"/>
        <end position="520"/>
    </location>
</feature>
<dbReference type="InterPro" id="IPR017853">
    <property type="entry name" value="GH"/>
</dbReference>
<reference evidence="10 11" key="1">
    <citation type="submission" date="2015-11" db="EMBL/GenBank/DDBJ databases">
        <authorList>
            <person name="Lin W."/>
        </authorList>
    </citation>
    <scope>NUCLEOTIDE SEQUENCE [LARGE SCALE GENOMIC DNA]</scope>
    <source>
        <strain evidence="10 11">HCH-1</strain>
    </source>
</reference>
<sequence length="607" mass="65143">MRKIIALAVAIAVITLMPVYDNLFASGTAAYKIVGYFVEWGVYARNYQVSDIPAAKLTHINYAFAKIDDNGEIAVWDTYAALEKFYPATDSWSVNEIRGNFKQLRLLKEKYPNLKILVSIGGWTGSQNFSSVASNSASRLKFANSVVAFLQTYSFFDGIDIDWEFPVIGGLNAGAASDRDNYTLLIRDLRSVLGSGRLITIAASANPSGIAALDYNSFIGYLDWVNVMTYDFHGAWDSKTGHNSALFNNADYLNSQYNIYSAVENLRNAGVPKDKIVTGLAFYGRSVTGAASVGINVQFAGGAGPGSYEPGVLDYKDIAVNYISKNDYQYYWDSVARVPYLYNSAKHVFISYDNVQSIMEKSYYATGFGGVMFWELSGDDGTLLKAIHDGAGSPNILPTPTPTPAPTPTPTPTATPTPTPGGQATYTKVVTSSWNTGYCADVTVTNKTTQTILWSISMPVTGTISSLWNAVYTVTGNTATVSGVDWNKSLSSGASTQFGFCATTTTPVPTPTPTPTPTPAPGGQATYTKVVTSSWNTGYCADVTVTNKTTQTILWSISMPVTGTISSFWNAAYTVTGNTATVTGLDWNKSLTPGSSAQFGFCAATGP</sequence>
<dbReference type="Pfam" id="PF00553">
    <property type="entry name" value="CBM_2"/>
    <property type="match status" value="2"/>
</dbReference>
<feature type="region of interest" description="Disordered" evidence="7">
    <location>
        <begin position="394"/>
        <end position="422"/>
    </location>
</feature>
<organism evidence="10 11">
    <name type="scientific">Candidatus Magnetominusculus xianensis</name>
    <dbReference type="NCBI Taxonomy" id="1748249"/>
    <lineage>
        <taxon>Bacteria</taxon>
        <taxon>Pseudomonadati</taxon>
        <taxon>Nitrospirota</taxon>
        <taxon>Nitrospiria</taxon>
        <taxon>Nitrospirales</taxon>
        <taxon>Nitrospiraceae</taxon>
        <taxon>Candidatus Magnetominusculus</taxon>
    </lineage>
</organism>
<dbReference type="SUPFAM" id="SSF51445">
    <property type="entry name" value="(Trans)glycosidases"/>
    <property type="match status" value="1"/>
</dbReference>
<feature type="domain" description="CBM2" evidence="8">
    <location>
        <begin position="516"/>
        <end position="607"/>
    </location>
</feature>
<dbReference type="InterPro" id="IPR029070">
    <property type="entry name" value="Chitinase_insertion_sf"/>
</dbReference>
<evidence type="ECO:0000313" key="10">
    <source>
        <dbReference type="EMBL" id="KWT92719.1"/>
    </source>
</evidence>
<dbReference type="InterPro" id="IPR001919">
    <property type="entry name" value="CBD2"/>
</dbReference>
<dbReference type="PROSITE" id="PS51173">
    <property type="entry name" value="CBM2"/>
    <property type="match status" value="2"/>
</dbReference>
<dbReference type="InterPro" id="IPR001223">
    <property type="entry name" value="Glyco_hydro18_cat"/>
</dbReference>
<evidence type="ECO:0000256" key="4">
    <source>
        <dbReference type="ARBA" id="ARBA00023024"/>
    </source>
</evidence>
<evidence type="ECO:0000256" key="7">
    <source>
        <dbReference type="SAM" id="MobiDB-lite"/>
    </source>
</evidence>
<keyword evidence="4" id="KW-0624">Polysaccharide degradation</keyword>
<dbReference type="Gene3D" id="3.10.50.10">
    <property type="match status" value="1"/>
</dbReference>
<dbReference type="PROSITE" id="PS51910">
    <property type="entry name" value="GH18_2"/>
    <property type="match status" value="1"/>
</dbReference>
<evidence type="ECO:0000256" key="6">
    <source>
        <dbReference type="RuleBase" id="RU000489"/>
    </source>
</evidence>
<keyword evidence="4" id="KW-0119">Carbohydrate metabolism</keyword>
<dbReference type="SMART" id="SM01063">
    <property type="entry name" value="CBM49"/>
    <property type="match status" value="2"/>
</dbReference>
<keyword evidence="3 6" id="KW-0378">Hydrolase</keyword>
<dbReference type="SUPFAM" id="SSF49384">
    <property type="entry name" value="Carbohydrate-binding domain"/>
    <property type="match status" value="2"/>
</dbReference>
<evidence type="ECO:0000256" key="3">
    <source>
        <dbReference type="ARBA" id="ARBA00022801"/>
    </source>
</evidence>
<feature type="region of interest" description="Disordered" evidence="7">
    <location>
        <begin position="504"/>
        <end position="523"/>
    </location>
</feature>
<dbReference type="Gene3D" id="2.60.40.290">
    <property type="match status" value="2"/>
</dbReference>
<keyword evidence="11" id="KW-1185">Reference proteome</keyword>
<evidence type="ECO:0000256" key="1">
    <source>
        <dbReference type="ARBA" id="ARBA00000822"/>
    </source>
</evidence>
<dbReference type="InterPro" id="IPR012291">
    <property type="entry name" value="CBM2_carb-bd_dom_sf"/>
</dbReference>
<comment type="catalytic activity">
    <reaction evidence="1">
        <text>Random endo-hydrolysis of N-acetyl-beta-D-glucosaminide (1-&gt;4)-beta-linkages in chitin and chitodextrins.</text>
        <dbReference type="EC" id="3.2.1.14"/>
    </reaction>
</comment>
<dbReference type="CDD" id="cd06548">
    <property type="entry name" value="GH18_chitinase"/>
    <property type="match status" value="1"/>
</dbReference>
<comment type="caution">
    <text evidence="10">The sequence shown here is derived from an EMBL/GenBank/DDBJ whole genome shotgun (WGS) entry which is preliminary data.</text>
</comment>
<dbReference type="RefSeq" id="WP_236861464.1">
    <property type="nucleotide sequence ID" value="NZ_LNQR01000021.1"/>
</dbReference>
<name>A0ABR5SJN7_9BACT</name>
<dbReference type="Proteomes" id="UP000060487">
    <property type="component" value="Unassembled WGS sequence"/>
</dbReference>
<evidence type="ECO:0000256" key="5">
    <source>
        <dbReference type="ARBA" id="ARBA00023295"/>
    </source>
</evidence>
<dbReference type="SUPFAM" id="SSF54556">
    <property type="entry name" value="Chitinase insertion domain"/>
    <property type="match status" value="1"/>
</dbReference>
<feature type="domain" description="CBM2" evidence="8">
    <location>
        <begin position="415"/>
        <end position="523"/>
    </location>
</feature>
<dbReference type="EMBL" id="LNQR01000021">
    <property type="protein sequence ID" value="KWT92719.1"/>
    <property type="molecule type" value="Genomic_DNA"/>
</dbReference>
<dbReference type="InterPro" id="IPR050314">
    <property type="entry name" value="Glycosyl_Hydrlase_18"/>
</dbReference>
<dbReference type="InterPro" id="IPR019028">
    <property type="entry name" value="CBM_49"/>
</dbReference>
<dbReference type="PANTHER" id="PTHR11177:SF317">
    <property type="entry name" value="CHITINASE 12-RELATED"/>
    <property type="match status" value="1"/>
</dbReference>
<keyword evidence="4" id="KW-0146">Chitin degradation</keyword>
<dbReference type="GO" id="GO:0008843">
    <property type="term" value="F:endochitinase activity"/>
    <property type="evidence" value="ECO:0007669"/>
    <property type="project" value="UniProtKB-EC"/>
</dbReference>
<evidence type="ECO:0000256" key="2">
    <source>
        <dbReference type="ARBA" id="ARBA00012729"/>
    </source>
</evidence>
<dbReference type="PROSITE" id="PS01095">
    <property type="entry name" value="GH18_1"/>
    <property type="match status" value="1"/>
</dbReference>
<gene>
    <name evidence="10" type="primary">chiA1_2</name>
    <name evidence="10" type="ORF">ASN18_0550</name>
</gene>
<dbReference type="PANTHER" id="PTHR11177">
    <property type="entry name" value="CHITINASE"/>
    <property type="match status" value="1"/>
</dbReference>
<dbReference type="Pfam" id="PF00704">
    <property type="entry name" value="Glyco_hydro_18"/>
    <property type="match status" value="1"/>
</dbReference>
<evidence type="ECO:0000259" key="8">
    <source>
        <dbReference type="PROSITE" id="PS51173"/>
    </source>
</evidence>
<proteinExistence type="predicted"/>
<dbReference type="EC" id="3.2.1.14" evidence="2"/>
<evidence type="ECO:0000313" key="11">
    <source>
        <dbReference type="Proteomes" id="UP000060487"/>
    </source>
</evidence>
<evidence type="ECO:0000259" key="9">
    <source>
        <dbReference type="PROSITE" id="PS51910"/>
    </source>
</evidence>
<feature type="domain" description="GH18" evidence="9">
    <location>
        <begin position="31"/>
        <end position="394"/>
    </location>
</feature>
<dbReference type="InterPro" id="IPR001579">
    <property type="entry name" value="Glyco_hydro_18_chit_AS"/>
</dbReference>
<accession>A0ABR5SJN7</accession>
<dbReference type="InterPro" id="IPR008965">
    <property type="entry name" value="CBM2/CBM3_carb-bd_dom_sf"/>
</dbReference>
<dbReference type="SMART" id="SM00636">
    <property type="entry name" value="Glyco_18"/>
    <property type="match status" value="1"/>
</dbReference>